<keyword evidence="1" id="KW-1133">Transmembrane helix</keyword>
<reference evidence="2" key="1">
    <citation type="submission" date="2021-06" db="EMBL/GenBank/DDBJ databases">
        <authorList>
            <consortium name="DOE Joint Genome Institute"/>
            <person name="Mondo S.J."/>
            <person name="Amses K.R."/>
            <person name="Simmons D.R."/>
            <person name="Longcore J.E."/>
            <person name="Seto K."/>
            <person name="Alves G.H."/>
            <person name="Bonds A.E."/>
            <person name="Quandt C.A."/>
            <person name="Davis W.J."/>
            <person name="Chang Y."/>
            <person name="Letcher P.M."/>
            <person name="Powell M.J."/>
            <person name="Kuo A."/>
            <person name="Labutti K."/>
            <person name="Pangilinan J."/>
            <person name="Andreopoulos W."/>
            <person name="Tritt A."/>
            <person name="Riley R."/>
            <person name="Hundley H."/>
            <person name="Johnson J."/>
            <person name="Lipzen A."/>
            <person name="Barry K."/>
            <person name="Berbee M.L."/>
            <person name="Buchler N.E."/>
            <person name="Grigoriev I.V."/>
            <person name="Spatafora J.W."/>
            <person name="Stajich J.E."/>
            <person name="James T.Y."/>
        </authorList>
    </citation>
    <scope>NUCLEOTIDE SEQUENCE</scope>
    <source>
        <strain evidence="2">AG</strain>
    </source>
</reference>
<sequence length="57" mass="6465">MEGESDAKGKQTYVAPHYLICMFSILLYSSCKKLPKCVALDEYPQGKKCITQKKVHL</sequence>
<keyword evidence="1" id="KW-0812">Transmembrane</keyword>
<dbReference type="Proteomes" id="UP001206595">
    <property type="component" value="Unassembled WGS sequence"/>
</dbReference>
<feature type="transmembrane region" description="Helical" evidence="1">
    <location>
        <begin position="12"/>
        <end position="30"/>
    </location>
</feature>
<evidence type="ECO:0000256" key="1">
    <source>
        <dbReference type="SAM" id="Phobius"/>
    </source>
</evidence>
<organism evidence="2 3">
    <name type="scientific">Umbelopsis ramanniana AG</name>
    <dbReference type="NCBI Taxonomy" id="1314678"/>
    <lineage>
        <taxon>Eukaryota</taxon>
        <taxon>Fungi</taxon>
        <taxon>Fungi incertae sedis</taxon>
        <taxon>Mucoromycota</taxon>
        <taxon>Mucoromycotina</taxon>
        <taxon>Umbelopsidomycetes</taxon>
        <taxon>Umbelopsidales</taxon>
        <taxon>Umbelopsidaceae</taxon>
        <taxon>Umbelopsis</taxon>
    </lineage>
</organism>
<evidence type="ECO:0000313" key="2">
    <source>
        <dbReference type="EMBL" id="KAI8577165.1"/>
    </source>
</evidence>
<evidence type="ECO:0000313" key="3">
    <source>
        <dbReference type="Proteomes" id="UP001206595"/>
    </source>
</evidence>
<accession>A0AAD5E7Q2</accession>
<name>A0AAD5E7Q2_UMBRA</name>
<comment type="caution">
    <text evidence="2">The sequence shown here is derived from an EMBL/GenBank/DDBJ whole genome shotgun (WGS) entry which is preliminary data.</text>
</comment>
<proteinExistence type="predicted"/>
<gene>
    <name evidence="2" type="ORF">K450DRAFT_253167</name>
</gene>
<protein>
    <submittedName>
        <fullName evidence="2">Uncharacterized protein</fullName>
    </submittedName>
</protein>
<dbReference type="AlphaFoldDB" id="A0AAD5E7Q2"/>
<dbReference type="EMBL" id="MU620944">
    <property type="protein sequence ID" value="KAI8577165.1"/>
    <property type="molecule type" value="Genomic_DNA"/>
</dbReference>
<keyword evidence="3" id="KW-1185">Reference proteome</keyword>
<dbReference type="GeneID" id="75916340"/>
<reference evidence="2" key="2">
    <citation type="journal article" date="2022" name="Proc. Natl. Acad. Sci. U.S.A.">
        <title>Diploid-dominant life cycles characterize the early evolution of Fungi.</title>
        <authorList>
            <person name="Amses K.R."/>
            <person name="Simmons D.R."/>
            <person name="Longcore J.E."/>
            <person name="Mondo S.J."/>
            <person name="Seto K."/>
            <person name="Jeronimo G.H."/>
            <person name="Bonds A.E."/>
            <person name="Quandt C.A."/>
            <person name="Davis W.J."/>
            <person name="Chang Y."/>
            <person name="Federici B.A."/>
            <person name="Kuo A."/>
            <person name="LaButti K."/>
            <person name="Pangilinan J."/>
            <person name="Andreopoulos W."/>
            <person name="Tritt A."/>
            <person name="Riley R."/>
            <person name="Hundley H."/>
            <person name="Johnson J."/>
            <person name="Lipzen A."/>
            <person name="Barry K."/>
            <person name="Lang B.F."/>
            <person name="Cuomo C.A."/>
            <person name="Buchler N.E."/>
            <person name="Grigoriev I.V."/>
            <person name="Spatafora J.W."/>
            <person name="Stajich J.E."/>
            <person name="James T.Y."/>
        </authorList>
    </citation>
    <scope>NUCLEOTIDE SEQUENCE</scope>
    <source>
        <strain evidence="2">AG</strain>
    </source>
</reference>
<keyword evidence="1" id="KW-0472">Membrane</keyword>
<dbReference type="RefSeq" id="XP_051442169.1">
    <property type="nucleotide sequence ID" value="XM_051590997.1"/>
</dbReference>